<evidence type="ECO:0000259" key="7">
    <source>
        <dbReference type="PROSITE" id="PS51158"/>
    </source>
</evidence>
<evidence type="ECO:0000313" key="8">
    <source>
        <dbReference type="EMBL" id="EFP79853.2"/>
    </source>
</evidence>
<dbReference type="PROSITE" id="PS51158">
    <property type="entry name" value="ALPHA_KINASE"/>
    <property type="match status" value="1"/>
</dbReference>
<dbReference type="PANTHER" id="PTHR45992">
    <property type="entry name" value="EUKARYOTIC ELONGATION FACTOR 2 KINASE-RELATED"/>
    <property type="match status" value="1"/>
</dbReference>
<dbReference type="GO" id="GO:0005524">
    <property type="term" value="F:ATP binding"/>
    <property type="evidence" value="ECO:0007669"/>
    <property type="project" value="UniProtKB-KW"/>
</dbReference>
<evidence type="ECO:0000256" key="5">
    <source>
        <dbReference type="ARBA" id="ARBA00022840"/>
    </source>
</evidence>
<reference key="1">
    <citation type="submission" date="2007-01" db="EMBL/GenBank/DDBJ databases">
        <title>The Genome Sequence of Puccinia graminis f. sp. tritici Strain CRL 75-36-700-3.</title>
        <authorList>
            <consortium name="The Broad Institute Genome Sequencing Platform"/>
            <person name="Birren B."/>
            <person name="Lander E."/>
            <person name="Galagan J."/>
            <person name="Nusbaum C."/>
            <person name="Devon K."/>
            <person name="Cuomo C."/>
            <person name="Jaffe D."/>
            <person name="Butler J."/>
            <person name="Alvarez P."/>
            <person name="Gnerre S."/>
            <person name="Grabherr M."/>
            <person name="Mauceli E."/>
            <person name="Brockman W."/>
            <person name="Young S."/>
            <person name="LaButti K."/>
            <person name="Sykes S."/>
            <person name="DeCaprio D."/>
            <person name="Crawford M."/>
            <person name="Koehrsen M."/>
            <person name="Engels R."/>
            <person name="Montgomery P."/>
            <person name="Pearson M."/>
            <person name="Howarth C."/>
            <person name="Larson L."/>
            <person name="White J."/>
            <person name="Zeng Q."/>
            <person name="Kodira C."/>
            <person name="Yandava C."/>
            <person name="Alvarado L."/>
            <person name="O'Leary S."/>
            <person name="Szabo L."/>
            <person name="Dean R."/>
            <person name="Schein J."/>
        </authorList>
    </citation>
    <scope>NUCLEOTIDE SEQUENCE</scope>
    <source>
        <strain>CRL 75-36-700-3</strain>
    </source>
</reference>
<feature type="domain" description="Alpha-type protein kinase" evidence="7">
    <location>
        <begin position="315"/>
        <end position="551"/>
    </location>
</feature>
<dbReference type="SMART" id="SM00811">
    <property type="entry name" value="Alpha_kinase"/>
    <property type="match status" value="1"/>
</dbReference>
<keyword evidence="2" id="KW-0808">Transferase</keyword>
<keyword evidence="5" id="KW-0067">ATP-binding</keyword>
<dbReference type="EMBL" id="DS178274">
    <property type="protein sequence ID" value="EFP79853.2"/>
    <property type="molecule type" value="Genomic_DNA"/>
</dbReference>
<dbReference type="GeneID" id="10533382"/>
<dbReference type="HOGENOM" id="CLU_020761_2_0_1"/>
<feature type="region of interest" description="Disordered" evidence="6">
    <location>
        <begin position="94"/>
        <end position="121"/>
    </location>
</feature>
<evidence type="ECO:0000256" key="6">
    <source>
        <dbReference type="SAM" id="MobiDB-lite"/>
    </source>
</evidence>
<protein>
    <submittedName>
        <fullName evidence="8">AlphaK I22</fullName>
    </submittedName>
</protein>
<keyword evidence="1" id="KW-0723">Serine/threonine-protein kinase</keyword>
<keyword evidence="4" id="KW-0418">Kinase</keyword>
<evidence type="ECO:0000256" key="4">
    <source>
        <dbReference type="ARBA" id="ARBA00022777"/>
    </source>
</evidence>
<dbReference type="AlphaFoldDB" id="E3K6C2"/>
<dbReference type="InterPro" id="IPR004166">
    <property type="entry name" value="a-kinase_dom"/>
</dbReference>
<keyword evidence="3" id="KW-0547">Nucleotide-binding</keyword>
<dbReference type="GO" id="GO:0031037">
    <property type="term" value="P:myosin II filament disassembly"/>
    <property type="evidence" value="ECO:0000318"/>
    <property type="project" value="GO_Central"/>
</dbReference>
<proteinExistence type="predicted"/>
<evidence type="ECO:0000256" key="3">
    <source>
        <dbReference type="ARBA" id="ARBA00022741"/>
    </source>
</evidence>
<dbReference type="VEuPathDB" id="FungiDB:PGTG_05078"/>
<dbReference type="InParanoid" id="E3K6C2"/>
<feature type="compositionally biased region" description="Low complexity" evidence="6">
    <location>
        <begin position="100"/>
        <end position="112"/>
    </location>
</feature>
<dbReference type="InterPro" id="IPR011009">
    <property type="entry name" value="Kinase-like_dom_sf"/>
</dbReference>
<dbReference type="PANTHER" id="PTHR45992:SF2">
    <property type="entry name" value="EUKARYOTIC ELONGATION FACTOR 2 KINASE"/>
    <property type="match status" value="1"/>
</dbReference>
<dbReference type="Gene3D" id="3.20.200.10">
    <property type="entry name" value="MHCK/EF2 kinase"/>
    <property type="match status" value="1"/>
</dbReference>
<keyword evidence="9" id="KW-1185">Reference proteome</keyword>
<dbReference type="RefSeq" id="XP_003324272.2">
    <property type="nucleotide sequence ID" value="XM_003324224.2"/>
</dbReference>
<feature type="region of interest" description="Disordered" evidence="6">
    <location>
        <begin position="34"/>
        <end position="54"/>
    </location>
</feature>
<evidence type="ECO:0000313" key="9">
    <source>
        <dbReference type="Proteomes" id="UP000008783"/>
    </source>
</evidence>
<dbReference type="OrthoDB" id="301415at2759"/>
<evidence type="ECO:0000256" key="1">
    <source>
        <dbReference type="ARBA" id="ARBA00022527"/>
    </source>
</evidence>
<dbReference type="GO" id="GO:0004674">
    <property type="term" value="F:protein serine/threonine kinase activity"/>
    <property type="evidence" value="ECO:0000318"/>
    <property type="project" value="GO_Central"/>
</dbReference>
<gene>
    <name evidence="8" type="ORF">PGTG_05078</name>
</gene>
<dbReference type="Proteomes" id="UP000008783">
    <property type="component" value="Unassembled WGS sequence"/>
</dbReference>
<reference evidence="9" key="2">
    <citation type="journal article" date="2011" name="Proc. Natl. Acad. Sci. U.S.A.">
        <title>Obligate biotrophy features unraveled by the genomic analysis of rust fungi.</title>
        <authorList>
            <person name="Duplessis S."/>
            <person name="Cuomo C.A."/>
            <person name="Lin Y.-C."/>
            <person name="Aerts A."/>
            <person name="Tisserant E."/>
            <person name="Veneault-Fourrey C."/>
            <person name="Joly D.L."/>
            <person name="Hacquard S."/>
            <person name="Amselem J."/>
            <person name="Cantarel B.L."/>
            <person name="Chiu R."/>
            <person name="Coutinho P.M."/>
            <person name="Feau N."/>
            <person name="Field M."/>
            <person name="Frey P."/>
            <person name="Gelhaye E."/>
            <person name="Goldberg J."/>
            <person name="Grabherr M.G."/>
            <person name="Kodira C.D."/>
            <person name="Kohler A."/>
            <person name="Kuees U."/>
            <person name="Lindquist E.A."/>
            <person name="Lucas S.M."/>
            <person name="Mago R."/>
            <person name="Mauceli E."/>
            <person name="Morin E."/>
            <person name="Murat C."/>
            <person name="Pangilinan J.L."/>
            <person name="Park R."/>
            <person name="Pearson M."/>
            <person name="Quesneville H."/>
            <person name="Rouhier N."/>
            <person name="Sakthikumar S."/>
            <person name="Salamov A.A."/>
            <person name="Schmutz J."/>
            <person name="Selles B."/>
            <person name="Shapiro H."/>
            <person name="Tanguay P."/>
            <person name="Tuskan G.A."/>
            <person name="Henrissat B."/>
            <person name="Van de Peer Y."/>
            <person name="Rouze P."/>
            <person name="Ellis J.G."/>
            <person name="Dodds P.N."/>
            <person name="Schein J.E."/>
            <person name="Zhong S."/>
            <person name="Hamelin R.C."/>
            <person name="Grigoriev I.V."/>
            <person name="Szabo L.J."/>
            <person name="Martin F."/>
        </authorList>
    </citation>
    <scope>NUCLEOTIDE SEQUENCE [LARGE SCALE GENOMIC DNA]</scope>
    <source>
        <strain evidence="9">CRL 75-36-700-3 / race SCCL</strain>
    </source>
</reference>
<accession>E3K6C2</accession>
<dbReference type="CDD" id="cd04515">
    <property type="entry name" value="Alpha_kinase"/>
    <property type="match status" value="1"/>
</dbReference>
<evidence type="ECO:0000256" key="2">
    <source>
        <dbReference type="ARBA" id="ARBA00022679"/>
    </source>
</evidence>
<dbReference type="SUPFAM" id="SSF56112">
    <property type="entry name" value="Protein kinase-like (PK-like)"/>
    <property type="match status" value="1"/>
</dbReference>
<dbReference type="Pfam" id="PF02816">
    <property type="entry name" value="Alpha_kinase"/>
    <property type="match status" value="1"/>
</dbReference>
<name>E3K6C2_PUCGT</name>
<organism evidence="8 9">
    <name type="scientific">Puccinia graminis f. sp. tritici (strain CRL 75-36-700-3 / race SCCL)</name>
    <name type="common">Black stem rust fungus</name>
    <dbReference type="NCBI Taxonomy" id="418459"/>
    <lineage>
        <taxon>Eukaryota</taxon>
        <taxon>Fungi</taxon>
        <taxon>Dikarya</taxon>
        <taxon>Basidiomycota</taxon>
        <taxon>Pucciniomycotina</taxon>
        <taxon>Pucciniomycetes</taxon>
        <taxon>Pucciniales</taxon>
        <taxon>Pucciniaceae</taxon>
        <taxon>Puccinia</taxon>
    </lineage>
</organism>
<dbReference type="KEGG" id="pgr:PGTG_05078"/>
<dbReference type="InterPro" id="IPR051852">
    <property type="entry name" value="Alpha-type_PK"/>
</dbReference>
<sequence>MGDMLKCLKCNRWSTEKHFDNHCLECIVSHIKTGPSQANQSSPSGPSAPHTQILPSRIHTAGPAYSAAPRRVSTPHDTGTHVFYRGIAKELRGVKKREASATQSSRASTSRTPDPKQSPEKRFVKAGVTVYIDDQPQKKMGIIPKVLEVDTKKPNFYEDFRHHLWTLFSEEILAKTEITFPPDPEQYTCLGTLNSKIENHGTLLDLARTGKTIKSAAVINLFYQHPIKAFPDTVLPTETRTNRKRKYNADPPKTSKSATWALGGKIATKPVRGPAGLSAQVNTLSHPVSQSITMKTDGWVVAQRLHFYTIEEQPPPEANQKSYVINDYIHAVTFPFDIKVDRKKHVGEGSSRQSYPAQVRSSENGQEVINKWVAKIRYSDPQPNVSNHASDAITYRGFGLILAEFKDLISEKLDGLLKIKGSQIELVRHCVVVVGEIDKPNEVYFFESHLDGNFVKYSSNLNFHVSPNQMGMDPDYLSLMNALTHWSYNQSRGQRLVCDLQGFGPILTDPQVVDLNANAWAEGNSAGTGIDAFLNEHVCSTVCNILNLGQGGKAVDLKWKRPTPRQPLAFNRILASKNRGVFSGSEASDDSDLPEILS</sequence>